<name>A0AAV4EF34_9GAST</name>
<keyword evidence="9" id="KW-1185">Reference proteome</keyword>
<keyword evidence="4 6" id="KW-0472">Membrane</keyword>
<evidence type="ECO:0000256" key="1">
    <source>
        <dbReference type="ARBA" id="ARBA00004141"/>
    </source>
</evidence>
<dbReference type="GO" id="GO:0016020">
    <property type="term" value="C:membrane"/>
    <property type="evidence" value="ECO:0007669"/>
    <property type="project" value="UniProtKB-SubCell"/>
</dbReference>
<feature type="region of interest" description="Disordered" evidence="5">
    <location>
        <begin position="591"/>
        <end position="634"/>
    </location>
</feature>
<feature type="transmembrane region" description="Helical" evidence="6">
    <location>
        <begin position="192"/>
        <end position="212"/>
    </location>
</feature>
<evidence type="ECO:0000256" key="6">
    <source>
        <dbReference type="SAM" id="Phobius"/>
    </source>
</evidence>
<keyword evidence="3 6" id="KW-1133">Transmembrane helix</keyword>
<comment type="caution">
    <text evidence="8">The sequence shown here is derived from an EMBL/GenBank/DDBJ whole genome shotgun (WGS) entry which is preliminary data.</text>
</comment>
<feature type="transmembrane region" description="Helical" evidence="6">
    <location>
        <begin position="390"/>
        <end position="409"/>
    </location>
</feature>
<dbReference type="NCBIfam" id="TIGR00815">
    <property type="entry name" value="sulP"/>
    <property type="match status" value="1"/>
</dbReference>
<feature type="domain" description="STAS" evidence="7">
    <location>
        <begin position="556"/>
        <end position="718"/>
    </location>
</feature>
<dbReference type="PROSITE" id="PS50801">
    <property type="entry name" value="STAS"/>
    <property type="match status" value="1"/>
</dbReference>
<dbReference type="InterPro" id="IPR001902">
    <property type="entry name" value="SLC26A/SulP_fam"/>
</dbReference>
<feature type="transmembrane region" description="Helical" evidence="6">
    <location>
        <begin position="430"/>
        <end position="448"/>
    </location>
</feature>
<dbReference type="Pfam" id="PF01740">
    <property type="entry name" value="STAS"/>
    <property type="match status" value="1"/>
</dbReference>
<organism evidence="8 9">
    <name type="scientific">Elysia marginata</name>
    <dbReference type="NCBI Taxonomy" id="1093978"/>
    <lineage>
        <taxon>Eukaryota</taxon>
        <taxon>Metazoa</taxon>
        <taxon>Spiralia</taxon>
        <taxon>Lophotrochozoa</taxon>
        <taxon>Mollusca</taxon>
        <taxon>Gastropoda</taxon>
        <taxon>Heterobranchia</taxon>
        <taxon>Euthyneura</taxon>
        <taxon>Panpulmonata</taxon>
        <taxon>Sacoglossa</taxon>
        <taxon>Placobranchoidea</taxon>
        <taxon>Plakobranchidae</taxon>
        <taxon>Elysia</taxon>
    </lineage>
</organism>
<dbReference type="AlphaFoldDB" id="A0AAV4EF34"/>
<evidence type="ECO:0000313" key="8">
    <source>
        <dbReference type="EMBL" id="GFR59281.1"/>
    </source>
</evidence>
<dbReference type="Pfam" id="PF00916">
    <property type="entry name" value="Sulfate_transp"/>
    <property type="match status" value="1"/>
</dbReference>
<proteinExistence type="predicted"/>
<feature type="transmembrane region" description="Helical" evidence="6">
    <location>
        <begin position="126"/>
        <end position="142"/>
    </location>
</feature>
<protein>
    <submittedName>
        <fullName evidence="8">Sulfate transporter-like</fullName>
    </submittedName>
</protein>
<feature type="transmembrane region" description="Helical" evidence="6">
    <location>
        <begin position="454"/>
        <end position="474"/>
    </location>
</feature>
<dbReference type="Proteomes" id="UP000762676">
    <property type="component" value="Unassembled WGS sequence"/>
</dbReference>
<dbReference type="PANTHER" id="PTHR11814">
    <property type="entry name" value="SULFATE TRANSPORTER"/>
    <property type="match status" value="1"/>
</dbReference>
<evidence type="ECO:0000256" key="5">
    <source>
        <dbReference type="SAM" id="MobiDB-lite"/>
    </source>
</evidence>
<dbReference type="EMBL" id="BMAT01010709">
    <property type="protein sequence ID" value="GFR59281.1"/>
    <property type="molecule type" value="Genomic_DNA"/>
</dbReference>
<comment type="subcellular location">
    <subcellularLocation>
        <location evidence="1">Membrane</location>
        <topology evidence="1">Multi-pass membrane protein</topology>
    </subcellularLocation>
</comment>
<dbReference type="CDD" id="cd07042">
    <property type="entry name" value="STAS_SulP_like_sulfate_transporter"/>
    <property type="match status" value="1"/>
</dbReference>
<dbReference type="SUPFAM" id="SSF52091">
    <property type="entry name" value="SpoIIaa-like"/>
    <property type="match status" value="1"/>
</dbReference>
<evidence type="ECO:0000313" key="9">
    <source>
        <dbReference type="Proteomes" id="UP000762676"/>
    </source>
</evidence>
<dbReference type="InterPro" id="IPR011547">
    <property type="entry name" value="SLC26A/SulP_dom"/>
</dbReference>
<feature type="transmembrane region" description="Helical" evidence="6">
    <location>
        <begin position="486"/>
        <end position="516"/>
    </location>
</feature>
<evidence type="ECO:0000259" key="7">
    <source>
        <dbReference type="PROSITE" id="PS50801"/>
    </source>
</evidence>
<evidence type="ECO:0000256" key="3">
    <source>
        <dbReference type="ARBA" id="ARBA00022989"/>
    </source>
</evidence>
<evidence type="ECO:0000256" key="4">
    <source>
        <dbReference type="ARBA" id="ARBA00023136"/>
    </source>
</evidence>
<feature type="transmembrane region" description="Helical" evidence="6">
    <location>
        <begin position="94"/>
        <end position="120"/>
    </location>
</feature>
<gene>
    <name evidence="8" type="ORF">ElyMa_005381800</name>
</gene>
<dbReference type="Gene3D" id="3.30.750.24">
    <property type="entry name" value="STAS domain"/>
    <property type="match status" value="1"/>
</dbReference>
<evidence type="ECO:0000256" key="2">
    <source>
        <dbReference type="ARBA" id="ARBA00022692"/>
    </source>
</evidence>
<sequence length="724" mass="78670">MNSPEESSGGQPSKYCGLVEFENQFKDVEEKTPVSTVLCKQWKKKTSGCSIKDSLLDTFPIVRTIRKYEVREDLPNDLIAGMTSGVMMIPQGMAFAALSTLPPIVGLYISFFASATYALLGTGRQVSWGCIAVLSIMMGQILDKYDASVKGGNSFDCFNDTLIEREDAKNNRTAGEFSSDPSDPVTSRRMEVASGVTLVAALVVIVASRVGLSRVSSLLSNSLITGFTVGIAFHVGTSQLKEILGVRVARQSGIGSIVKTWIELLKKIPDTNVATLITSAICILAIYLVKRFVNEKYKKKLRVPIPIDLIVAIIATLVTEFGRIHKDHGVRVVGDVPTGLPAPKFPDLSLSSSYIGDGLVIAVVAYTQTLALTKTFGLEHNYPVDPAQEMLASGMVNLVCAVFSGYIAAGSVSRSMVQNGAGGRTQLASLVAAIMVLLVILFAGPYFYYLPKCVLSAIIVVSLRSMMLKLLTIPEMWRRSPLDCSVWVFTCAAVVVLNPDLGLLVSVVLSLLIVVLRTMVNPVSEAGQIDLGDSLSVELRSLRGYSAAKPPRQARIVKIRTPLFYVNSEAFVTGIYEKTGVNPVEIRKANKKREENTAKDPSVTESYKETKEELGEEVQNFDEGKSTQANNGNTNEYHREVAGLSCPVIILDAAHMAFVDLMGVQALQMVIKEMKTVEVEVFISSLPENVIPLLKSTGFWEKHGDRLFLSVDAALASLVSQQKK</sequence>
<accession>A0AAV4EF34</accession>
<dbReference type="InterPro" id="IPR036513">
    <property type="entry name" value="STAS_dom_sf"/>
</dbReference>
<keyword evidence="2 6" id="KW-0812">Transmembrane</keyword>
<dbReference type="InterPro" id="IPR002645">
    <property type="entry name" value="STAS_dom"/>
</dbReference>
<reference evidence="8 9" key="1">
    <citation type="journal article" date="2021" name="Elife">
        <title>Chloroplast acquisition without the gene transfer in kleptoplastic sea slugs, Plakobranchus ocellatus.</title>
        <authorList>
            <person name="Maeda T."/>
            <person name="Takahashi S."/>
            <person name="Yoshida T."/>
            <person name="Shimamura S."/>
            <person name="Takaki Y."/>
            <person name="Nagai Y."/>
            <person name="Toyoda A."/>
            <person name="Suzuki Y."/>
            <person name="Arimoto A."/>
            <person name="Ishii H."/>
            <person name="Satoh N."/>
            <person name="Nishiyama T."/>
            <person name="Hasebe M."/>
            <person name="Maruyama T."/>
            <person name="Minagawa J."/>
            <person name="Obokata J."/>
            <person name="Shigenobu S."/>
        </authorList>
    </citation>
    <scope>NUCLEOTIDE SEQUENCE [LARGE SCALE GENOMIC DNA]</scope>
</reference>
<feature type="transmembrane region" description="Helical" evidence="6">
    <location>
        <begin position="271"/>
        <end position="289"/>
    </location>
</feature>
<dbReference type="GO" id="GO:0055085">
    <property type="term" value="P:transmembrane transport"/>
    <property type="evidence" value="ECO:0007669"/>
    <property type="project" value="InterPro"/>
</dbReference>